<comment type="caution">
    <text evidence="2">The sequence shown here is derived from an EMBL/GenBank/DDBJ whole genome shotgun (WGS) entry which is preliminary data.</text>
</comment>
<name>A0ABT5K7V3_9BURK</name>
<evidence type="ECO:0000313" key="3">
    <source>
        <dbReference type="Proteomes" id="UP001221208"/>
    </source>
</evidence>
<evidence type="ECO:0000256" key="1">
    <source>
        <dbReference type="SAM" id="SignalP"/>
    </source>
</evidence>
<reference evidence="2 3" key="1">
    <citation type="submission" date="2022-10" db="EMBL/GenBank/DDBJ databases">
        <title>Janthinobacterium sp. hw3 Genome sequencing.</title>
        <authorList>
            <person name="Park S."/>
        </authorList>
    </citation>
    <scope>NUCLEOTIDE SEQUENCE [LARGE SCALE GENOMIC DNA]</scope>
    <source>
        <strain evidence="3">hw3</strain>
    </source>
</reference>
<organism evidence="2 3">
    <name type="scientific">Janthinobacterium fluminis</name>
    <dbReference type="NCBI Taxonomy" id="2987524"/>
    <lineage>
        <taxon>Bacteria</taxon>
        <taxon>Pseudomonadati</taxon>
        <taxon>Pseudomonadota</taxon>
        <taxon>Betaproteobacteria</taxon>
        <taxon>Burkholderiales</taxon>
        <taxon>Oxalobacteraceae</taxon>
        <taxon>Janthinobacterium</taxon>
    </lineage>
</organism>
<gene>
    <name evidence="2" type="ORF">OIK44_23190</name>
</gene>
<evidence type="ECO:0000313" key="2">
    <source>
        <dbReference type="EMBL" id="MDC8760498.1"/>
    </source>
</evidence>
<keyword evidence="1" id="KW-0732">Signal</keyword>
<protein>
    <recommendedName>
        <fullName evidence="4">Pilus assembly protein</fullName>
    </recommendedName>
</protein>
<feature type="signal peptide" evidence="1">
    <location>
        <begin position="1"/>
        <end position="29"/>
    </location>
</feature>
<dbReference type="PROSITE" id="PS51257">
    <property type="entry name" value="PROKAR_LIPOPROTEIN"/>
    <property type="match status" value="1"/>
</dbReference>
<accession>A0ABT5K7V3</accession>
<feature type="chain" id="PRO_5045761090" description="Pilus assembly protein" evidence="1">
    <location>
        <begin position="30"/>
        <end position="95"/>
    </location>
</feature>
<proteinExistence type="predicted"/>
<evidence type="ECO:0008006" key="4">
    <source>
        <dbReference type="Google" id="ProtNLM"/>
    </source>
</evidence>
<sequence length="95" mass="9892">MHTPRHRARGRRASAAPILLALLAGCAQTTPQLDRHAGDAVRTAFAQQVAFPGAVRRDAVAGMDGASARAALERYQKSFSDAAPPPVVFSIGGGK</sequence>
<dbReference type="RefSeq" id="WP_273674319.1">
    <property type="nucleotide sequence ID" value="NZ_JAQQXR010000013.1"/>
</dbReference>
<dbReference type="Proteomes" id="UP001221208">
    <property type="component" value="Unassembled WGS sequence"/>
</dbReference>
<keyword evidence="3" id="KW-1185">Reference proteome</keyword>
<dbReference type="EMBL" id="JAQQXR010000013">
    <property type="protein sequence ID" value="MDC8760498.1"/>
    <property type="molecule type" value="Genomic_DNA"/>
</dbReference>